<dbReference type="EMBL" id="CM012446">
    <property type="protein sequence ID" value="RVE67499.1"/>
    <property type="molecule type" value="Genomic_DNA"/>
</dbReference>
<protein>
    <submittedName>
        <fullName evidence="2">Uncharacterized protein</fullName>
    </submittedName>
</protein>
<evidence type="ECO:0000256" key="1">
    <source>
        <dbReference type="SAM" id="MobiDB-lite"/>
    </source>
</evidence>
<reference evidence="2 3" key="1">
    <citation type="submission" date="2018-11" db="EMBL/GenBank/DDBJ databases">
        <authorList>
            <person name="Lopez-Roques C."/>
            <person name="Donnadieu C."/>
            <person name="Bouchez O."/>
            <person name="Klopp C."/>
            <person name="Cabau C."/>
            <person name="Zahm M."/>
        </authorList>
    </citation>
    <scope>NUCLEOTIDE SEQUENCE [LARGE SCALE GENOMIC DNA]</scope>
    <source>
        <strain evidence="2">RS831</strain>
        <tissue evidence="2">Whole body</tissue>
    </source>
</reference>
<feature type="compositionally biased region" description="Basic and acidic residues" evidence="1">
    <location>
        <begin position="57"/>
        <end position="67"/>
    </location>
</feature>
<dbReference type="AlphaFoldDB" id="A0A437CXY5"/>
<keyword evidence="3" id="KW-1185">Reference proteome</keyword>
<dbReference type="Proteomes" id="UP000283210">
    <property type="component" value="Chromosome 10"/>
</dbReference>
<accession>A0A437CXY5</accession>
<organism evidence="2 3">
    <name type="scientific">Oryzias javanicus</name>
    <name type="common">Javanese ricefish</name>
    <name type="synonym">Aplocheilus javanicus</name>
    <dbReference type="NCBI Taxonomy" id="123683"/>
    <lineage>
        <taxon>Eukaryota</taxon>
        <taxon>Metazoa</taxon>
        <taxon>Chordata</taxon>
        <taxon>Craniata</taxon>
        <taxon>Vertebrata</taxon>
        <taxon>Euteleostomi</taxon>
        <taxon>Actinopterygii</taxon>
        <taxon>Neopterygii</taxon>
        <taxon>Teleostei</taxon>
        <taxon>Neoteleostei</taxon>
        <taxon>Acanthomorphata</taxon>
        <taxon>Ovalentaria</taxon>
        <taxon>Atherinomorphae</taxon>
        <taxon>Beloniformes</taxon>
        <taxon>Adrianichthyidae</taxon>
        <taxon>Oryziinae</taxon>
        <taxon>Oryzias</taxon>
    </lineage>
</organism>
<evidence type="ECO:0000313" key="3">
    <source>
        <dbReference type="Proteomes" id="UP000283210"/>
    </source>
</evidence>
<evidence type="ECO:0000313" key="2">
    <source>
        <dbReference type="EMBL" id="RVE67499.1"/>
    </source>
</evidence>
<sequence>MTNAHLKEFSASEVKIWEASFIPFLSQTALRKDGSLERVNLYLPQQKKGRNLVSGESESKQRNPDRFDNFSRVVTARPFSSRNGFRHKSDG</sequence>
<proteinExistence type="predicted"/>
<reference evidence="2 3" key="2">
    <citation type="submission" date="2019-01" db="EMBL/GenBank/DDBJ databases">
        <title>A chromosome length genome reference of the Java medaka (oryzias javanicus).</title>
        <authorList>
            <person name="Herpin A."/>
            <person name="Takehana Y."/>
            <person name="Naruse K."/>
            <person name="Ansai S."/>
            <person name="Kawaguchi M."/>
        </authorList>
    </citation>
    <scope>NUCLEOTIDE SEQUENCE [LARGE SCALE GENOMIC DNA]</scope>
    <source>
        <strain evidence="2">RS831</strain>
        <tissue evidence="2">Whole body</tissue>
    </source>
</reference>
<feature type="region of interest" description="Disordered" evidence="1">
    <location>
        <begin position="47"/>
        <end position="67"/>
    </location>
</feature>
<name>A0A437CXY5_ORYJA</name>
<gene>
    <name evidence="2" type="ORF">OJAV_G00103570</name>
</gene>